<dbReference type="InterPro" id="IPR017996">
    <property type="entry name" value="MRJP/yellow-related"/>
</dbReference>
<organism evidence="3 4">
    <name type="scientific">Ottowia thiooxydans</name>
    <dbReference type="NCBI Taxonomy" id="219182"/>
    <lineage>
        <taxon>Bacteria</taxon>
        <taxon>Pseudomonadati</taxon>
        <taxon>Pseudomonadota</taxon>
        <taxon>Betaproteobacteria</taxon>
        <taxon>Burkholderiales</taxon>
        <taxon>Comamonadaceae</taxon>
        <taxon>Ottowia</taxon>
    </lineage>
</organism>
<sequence>MSSGALEVVATSPGFMVTNAAVTSNGRLFGGSPRWKPGGTPCVAEFLPDGTWQPFPGGAWNEWVPGQAPQEAFVCVHGLYIDESDQMWVLDDGAPFHSDIVPGAPKVVQVDVTNGSIVRIYLFGPDLAPEGSILSHVRVDATHLYVTDSAYGALVVVDRITGRGRRLLEGEPCSRADPEARPVIHGKPVLDPQGRVPVLHLSHLELSDDGEWLYFMPLFGPTLRRVPVAVLRDPAFSSKDVAARVEDVATVPACAGMHRDGKGGLILCAATDGSILRLNVQGDLETLLSDERISFPNEGSGVRDGAFYFPNSYAHLIGRPYEIFKMVIA</sequence>
<comment type="caution">
    <text evidence="3">The sequence shown here is derived from an EMBL/GenBank/DDBJ whole genome shotgun (WGS) entry which is preliminary data.</text>
</comment>
<dbReference type="EMBL" id="JBEPSH010000005">
    <property type="protein sequence ID" value="MET4577482.1"/>
    <property type="molecule type" value="Genomic_DNA"/>
</dbReference>
<dbReference type="RefSeq" id="WP_354443912.1">
    <property type="nucleotide sequence ID" value="NZ_JBEPSH010000005.1"/>
</dbReference>
<dbReference type="InterPro" id="IPR011042">
    <property type="entry name" value="6-blade_b-propeller_TolB-like"/>
</dbReference>
<evidence type="ECO:0008006" key="5">
    <source>
        <dbReference type="Google" id="ProtNLM"/>
    </source>
</evidence>
<dbReference type="Pfam" id="PF03022">
    <property type="entry name" value="MRJP"/>
    <property type="match status" value="1"/>
</dbReference>
<reference evidence="3 4" key="1">
    <citation type="submission" date="2024-06" db="EMBL/GenBank/DDBJ databases">
        <title>Sorghum-associated microbial communities from plants grown in Nebraska, USA.</title>
        <authorList>
            <person name="Schachtman D."/>
        </authorList>
    </citation>
    <scope>NUCLEOTIDE SEQUENCE [LARGE SCALE GENOMIC DNA]</scope>
    <source>
        <strain evidence="3 4">2709</strain>
    </source>
</reference>
<gene>
    <name evidence="3" type="ORF">ABIE13_002593</name>
</gene>
<protein>
    <recommendedName>
        <fullName evidence="5">Major royal jelly protein</fullName>
    </recommendedName>
</protein>
<evidence type="ECO:0000256" key="2">
    <source>
        <dbReference type="ARBA" id="ARBA00022525"/>
    </source>
</evidence>
<dbReference type="SUPFAM" id="SSF63829">
    <property type="entry name" value="Calcium-dependent phosphotriesterase"/>
    <property type="match status" value="1"/>
</dbReference>
<proteinExistence type="predicted"/>
<evidence type="ECO:0000256" key="1">
    <source>
        <dbReference type="ARBA" id="ARBA00004613"/>
    </source>
</evidence>
<keyword evidence="2" id="KW-0964">Secreted</keyword>
<dbReference type="PANTHER" id="PTHR10009:SF18">
    <property type="entry name" value="PROTEIN YELLOW-LIKE PROTEIN"/>
    <property type="match status" value="1"/>
</dbReference>
<dbReference type="PANTHER" id="PTHR10009">
    <property type="entry name" value="PROTEIN YELLOW-RELATED"/>
    <property type="match status" value="1"/>
</dbReference>
<comment type="subcellular location">
    <subcellularLocation>
        <location evidence="1">Secreted</location>
    </subcellularLocation>
</comment>
<dbReference type="Gene3D" id="2.120.10.30">
    <property type="entry name" value="TolB, C-terminal domain"/>
    <property type="match status" value="1"/>
</dbReference>
<dbReference type="Proteomes" id="UP001549320">
    <property type="component" value="Unassembled WGS sequence"/>
</dbReference>
<name>A0ABV2QAA2_9BURK</name>
<accession>A0ABV2QAA2</accession>
<keyword evidence="4" id="KW-1185">Reference proteome</keyword>
<evidence type="ECO:0000313" key="3">
    <source>
        <dbReference type="EMBL" id="MET4577482.1"/>
    </source>
</evidence>
<evidence type="ECO:0000313" key="4">
    <source>
        <dbReference type="Proteomes" id="UP001549320"/>
    </source>
</evidence>